<proteinExistence type="inferred from homology"/>
<dbReference type="AlphaFoldDB" id="A0A5C8ZZJ2"/>
<dbReference type="RefSeq" id="WP_148069043.1">
    <property type="nucleotide sequence ID" value="NZ_VRZA01000004.1"/>
</dbReference>
<comment type="caution">
    <text evidence="5">The sequence shown here is derived from an EMBL/GenBank/DDBJ whole genome shotgun (WGS) entry which is preliminary data.</text>
</comment>
<evidence type="ECO:0000256" key="3">
    <source>
        <dbReference type="ARBA" id="ARBA00022490"/>
    </source>
</evidence>
<name>A0A5C8ZZJ2_9GAMM</name>
<evidence type="ECO:0000256" key="4">
    <source>
        <dbReference type="ARBA" id="ARBA00022679"/>
    </source>
</evidence>
<keyword evidence="6" id="KW-1185">Reference proteome</keyword>
<accession>A0A5C8ZZJ2</accession>
<dbReference type="PANTHER" id="PTHR34874:SF3">
    <property type="entry name" value="SULFURTRANSFERASE TUSD"/>
    <property type="match status" value="1"/>
</dbReference>
<dbReference type="NCBIfam" id="TIGR03012">
    <property type="entry name" value="sulf_tusD_dsrE"/>
    <property type="match status" value="1"/>
</dbReference>
<evidence type="ECO:0000313" key="5">
    <source>
        <dbReference type="EMBL" id="TXS93042.1"/>
    </source>
</evidence>
<dbReference type="EC" id="2.8.1.-" evidence="5"/>
<dbReference type="SUPFAM" id="SSF75169">
    <property type="entry name" value="DsrEFH-like"/>
    <property type="match status" value="1"/>
</dbReference>
<evidence type="ECO:0000313" key="6">
    <source>
        <dbReference type="Proteomes" id="UP000321039"/>
    </source>
</evidence>
<dbReference type="NCBIfam" id="NF001237">
    <property type="entry name" value="PRK00207.1"/>
    <property type="match status" value="1"/>
</dbReference>
<dbReference type="GO" id="GO:1990228">
    <property type="term" value="C:sulfurtransferase complex"/>
    <property type="evidence" value="ECO:0007669"/>
    <property type="project" value="TreeGrafter"/>
</dbReference>
<dbReference type="GO" id="GO:0002143">
    <property type="term" value="P:tRNA wobble position uridine thiolation"/>
    <property type="evidence" value="ECO:0007669"/>
    <property type="project" value="TreeGrafter"/>
</dbReference>
<sequence>MKYALLVLAPPGSASYSALHFARAALERGHSIERVFFLDDGVNNGLDTTVPPQGERDIPALWGAFARETGVELVLCVSSAVRRGLLDATEAQRHEKPGPTVTEGFTIGGLGLLLEASVASDRVLTFGGQA</sequence>
<dbReference type="Proteomes" id="UP000321039">
    <property type="component" value="Unassembled WGS sequence"/>
</dbReference>
<evidence type="ECO:0000256" key="1">
    <source>
        <dbReference type="ARBA" id="ARBA00004496"/>
    </source>
</evidence>
<comment type="similarity">
    <text evidence="2">Belongs to the DsrE/TusD family.</text>
</comment>
<keyword evidence="4 5" id="KW-0808">Transferase</keyword>
<dbReference type="Pfam" id="PF02635">
    <property type="entry name" value="DsrE"/>
    <property type="match status" value="1"/>
</dbReference>
<evidence type="ECO:0000256" key="2">
    <source>
        <dbReference type="ARBA" id="ARBA00007067"/>
    </source>
</evidence>
<comment type="subcellular location">
    <subcellularLocation>
        <location evidence="1">Cytoplasm</location>
    </subcellularLocation>
</comment>
<dbReference type="GO" id="GO:0097163">
    <property type="term" value="F:sulfur carrier activity"/>
    <property type="evidence" value="ECO:0007669"/>
    <property type="project" value="TreeGrafter"/>
</dbReference>
<dbReference type="PANTHER" id="PTHR34874">
    <property type="entry name" value="PROTEIN YCHN"/>
    <property type="match status" value="1"/>
</dbReference>
<dbReference type="InterPro" id="IPR017463">
    <property type="entry name" value="Sulphur_relay_TusD/DsrE"/>
</dbReference>
<dbReference type="Gene3D" id="3.40.1260.10">
    <property type="entry name" value="DsrEFH-like"/>
    <property type="match status" value="1"/>
</dbReference>
<dbReference type="InterPro" id="IPR027396">
    <property type="entry name" value="DsrEFH-like"/>
</dbReference>
<protein>
    <submittedName>
        <fullName evidence="5">Sulfurtransferase complex subunit TusD</fullName>
        <ecNumber evidence="5">2.8.1.-</ecNumber>
    </submittedName>
</protein>
<organism evidence="5 6">
    <name type="scientific">Parahaliea maris</name>
    <dbReference type="NCBI Taxonomy" id="2716870"/>
    <lineage>
        <taxon>Bacteria</taxon>
        <taxon>Pseudomonadati</taxon>
        <taxon>Pseudomonadota</taxon>
        <taxon>Gammaproteobacteria</taxon>
        <taxon>Cellvibrionales</taxon>
        <taxon>Halieaceae</taxon>
        <taxon>Parahaliea</taxon>
    </lineage>
</organism>
<gene>
    <name evidence="5" type="primary">tusD</name>
    <name evidence="5" type="ORF">FV139_13925</name>
</gene>
<dbReference type="InterPro" id="IPR003787">
    <property type="entry name" value="Sulphur_relay_DsrE/F-like"/>
</dbReference>
<keyword evidence="3" id="KW-0963">Cytoplasm</keyword>
<dbReference type="GO" id="GO:0016783">
    <property type="term" value="F:sulfurtransferase activity"/>
    <property type="evidence" value="ECO:0007669"/>
    <property type="project" value="InterPro"/>
</dbReference>
<dbReference type="EMBL" id="VRZA01000004">
    <property type="protein sequence ID" value="TXS93042.1"/>
    <property type="molecule type" value="Genomic_DNA"/>
</dbReference>
<reference evidence="5 6" key="1">
    <citation type="submission" date="2019-08" db="EMBL/GenBank/DDBJ databases">
        <title>Parahaliea maris sp. nov., isolated from the surface seawater.</title>
        <authorList>
            <person name="Liu Y."/>
        </authorList>
    </citation>
    <scope>NUCLEOTIDE SEQUENCE [LARGE SCALE GENOMIC DNA]</scope>
    <source>
        <strain evidence="5 6">HSLHS9</strain>
    </source>
</reference>